<evidence type="ECO:0000259" key="4">
    <source>
        <dbReference type="Pfam" id="PF18962"/>
    </source>
</evidence>
<dbReference type="Gene3D" id="3.40.50.1110">
    <property type="entry name" value="SGNH hydrolase"/>
    <property type="match status" value="1"/>
</dbReference>
<dbReference type="Pfam" id="PF03629">
    <property type="entry name" value="SASA"/>
    <property type="match status" value="1"/>
</dbReference>
<evidence type="ECO:0000313" key="5">
    <source>
        <dbReference type="EMBL" id="PWJ60319.1"/>
    </source>
</evidence>
<sequence length="656" mass="72692">MKKFCFQNIFCLMLYALPQAEAQIILTSPQDRVVFQRNGNNQHTLQVSGYVQSCVDRIEYRLVPLSSSSSGPVLGTAAPATGWQEVSGPNICSNFTSSLTVSGGWYRLEARGIKAGQVTTTSSVDHVGVGEVFVVAGQSNSTGGDHHVSGPGAQEDAVSSVNFQNVPIKPYEQVQLPCYEYVHLNQDTKTAPFGNYAWCWGSFGDKMVQKLGVPVMIFNSGWSSTGLWNWKESIDFHNPLPTVTPWGYAFPQGLPFGHLRLALNNYIAQLGVRAVLWHQGESDNVVERTKAQYYDDLKEVIDASRSLSGKPNLPWLVARASRFTVNGTSRVWPPVIEAQNALSGMGLPEEHHPYVYPGPDTDPYFSAEYRSDSVHFSGPGLEFLAQQWANSLDEAFFLQAPAYEALPQPQIVSDGNGSTPVLMAQAGWSAYDWMDAGDCHVPLASGQQYAANPGLLKLKATDAYNNIVYTPSYFIPSTALPVTLAYFKAEAQENKSVALSWSTTHETNADYFQIERGTDPNRFTALTQVAAQGESHKLTKYNFFDQEFLQAPTPIQYYYRLKMVDKDGSWSYSRIANALIGDYQPLLAYPNPAQNFLIIETSSPTQSIEIYNSKGQIVRQFQSVSYKTKIDLSTLSEGLYSVRAGRESYNFIKTSY</sequence>
<dbReference type="Pfam" id="PF18962">
    <property type="entry name" value="Por_Secre_tail"/>
    <property type="match status" value="1"/>
</dbReference>
<organism evidence="5 6">
    <name type="scientific">Dyadobacter jejuensis</name>
    <dbReference type="NCBI Taxonomy" id="1082580"/>
    <lineage>
        <taxon>Bacteria</taxon>
        <taxon>Pseudomonadati</taxon>
        <taxon>Bacteroidota</taxon>
        <taxon>Cytophagia</taxon>
        <taxon>Cytophagales</taxon>
        <taxon>Spirosomataceae</taxon>
        <taxon>Dyadobacter</taxon>
    </lineage>
</organism>
<dbReference type="SUPFAM" id="SSF52266">
    <property type="entry name" value="SGNH hydrolase"/>
    <property type="match status" value="1"/>
</dbReference>
<protein>
    <submittedName>
        <fullName evidence="5">Putative secreted protein (Por secretion system target)</fullName>
    </submittedName>
</protein>
<evidence type="ECO:0000256" key="1">
    <source>
        <dbReference type="ARBA" id="ARBA00022801"/>
    </source>
</evidence>
<dbReference type="GO" id="GO:0016788">
    <property type="term" value="F:hydrolase activity, acting on ester bonds"/>
    <property type="evidence" value="ECO:0007669"/>
    <property type="project" value="UniProtKB-ARBA"/>
</dbReference>
<gene>
    <name evidence="5" type="ORF">CLV98_101500</name>
</gene>
<feature type="chain" id="PRO_5016417845" evidence="2">
    <location>
        <begin position="23"/>
        <end position="656"/>
    </location>
</feature>
<evidence type="ECO:0000259" key="3">
    <source>
        <dbReference type="Pfam" id="PF03629"/>
    </source>
</evidence>
<dbReference type="AlphaFoldDB" id="A0A316ASM5"/>
<feature type="domain" description="Sialate O-acetylesterase" evidence="3">
    <location>
        <begin position="131"/>
        <end position="326"/>
    </location>
</feature>
<dbReference type="EMBL" id="QGDT01000001">
    <property type="protein sequence ID" value="PWJ60319.1"/>
    <property type="molecule type" value="Genomic_DNA"/>
</dbReference>
<accession>A0A316ASM5</accession>
<proteinExistence type="predicted"/>
<feature type="domain" description="Secretion system C-terminal sorting" evidence="4">
    <location>
        <begin position="589"/>
        <end position="652"/>
    </location>
</feature>
<keyword evidence="6" id="KW-1185">Reference proteome</keyword>
<dbReference type="InterPro" id="IPR026444">
    <property type="entry name" value="Secre_tail"/>
</dbReference>
<dbReference type="InterPro" id="IPR036514">
    <property type="entry name" value="SGNH_hydro_sf"/>
</dbReference>
<dbReference type="InterPro" id="IPR013783">
    <property type="entry name" value="Ig-like_fold"/>
</dbReference>
<keyword evidence="1" id="KW-0378">Hydrolase</keyword>
<evidence type="ECO:0000256" key="2">
    <source>
        <dbReference type="SAM" id="SignalP"/>
    </source>
</evidence>
<dbReference type="OrthoDB" id="1488710at2"/>
<dbReference type="Gene3D" id="2.60.40.10">
    <property type="entry name" value="Immunoglobulins"/>
    <property type="match status" value="1"/>
</dbReference>
<reference evidence="5 6" key="1">
    <citation type="submission" date="2018-03" db="EMBL/GenBank/DDBJ databases">
        <title>Genomic Encyclopedia of Archaeal and Bacterial Type Strains, Phase II (KMG-II): from individual species to whole genera.</title>
        <authorList>
            <person name="Goeker M."/>
        </authorList>
    </citation>
    <scope>NUCLEOTIDE SEQUENCE [LARGE SCALE GENOMIC DNA]</scope>
    <source>
        <strain evidence="5 6">DSM 100346</strain>
    </source>
</reference>
<comment type="caution">
    <text evidence="5">The sequence shown here is derived from an EMBL/GenBank/DDBJ whole genome shotgun (WGS) entry which is preliminary data.</text>
</comment>
<dbReference type="Proteomes" id="UP000245880">
    <property type="component" value="Unassembled WGS sequence"/>
</dbReference>
<evidence type="ECO:0000313" key="6">
    <source>
        <dbReference type="Proteomes" id="UP000245880"/>
    </source>
</evidence>
<dbReference type="NCBIfam" id="TIGR04183">
    <property type="entry name" value="Por_Secre_tail"/>
    <property type="match status" value="1"/>
</dbReference>
<name>A0A316ASM5_9BACT</name>
<dbReference type="InterPro" id="IPR005181">
    <property type="entry name" value="SASA"/>
</dbReference>
<keyword evidence="2" id="KW-0732">Signal</keyword>
<feature type="signal peptide" evidence="2">
    <location>
        <begin position="1"/>
        <end position="22"/>
    </location>
</feature>
<dbReference type="RefSeq" id="WP_109672486.1">
    <property type="nucleotide sequence ID" value="NZ_QGDT01000001.1"/>
</dbReference>